<dbReference type="Pfam" id="PF00685">
    <property type="entry name" value="Sulfotransfer_1"/>
    <property type="match status" value="1"/>
</dbReference>
<dbReference type="InterPro" id="IPR000863">
    <property type="entry name" value="Sulfotransferase_dom"/>
</dbReference>
<dbReference type="Ensembl" id="ENSHHUT00000016512.1">
    <property type="protein sequence ID" value="ENSHHUP00000015952.1"/>
    <property type="gene ID" value="ENSHHUG00000009919.1"/>
</dbReference>
<dbReference type="EC" id="2.8.2.-" evidence="3"/>
<reference evidence="6" key="1">
    <citation type="submission" date="2018-06" db="EMBL/GenBank/DDBJ databases">
        <title>Genome assembly of Danube salmon.</title>
        <authorList>
            <person name="Macqueen D.J."/>
            <person name="Gundappa M.K."/>
        </authorList>
    </citation>
    <scope>NUCLEOTIDE SEQUENCE [LARGE SCALE GENOMIC DNA]</scope>
</reference>
<accession>A0A4W5KI34</accession>
<organism evidence="5 6">
    <name type="scientific">Hucho hucho</name>
    <name type="common">huchen</name>
    <dbReference type="NCBI Taxonomy" id="62062"/>
    <lineage>
        <taxon>Eukaryota</taxon>
        <taxon>Metazoa</taxon>
        <taxon>Chordata</taxon>
        <taxon>Craniata</taxon>
        <taxon>Vertebrata</taxon>
        <taxon>Euteleostomi</taxon>
        <taxon>Actinopterygii</taxon>
        <taxon>Neopterygii</taxon>
        <taxon>Teleostei</taxon>
        <taxon>Protacanthopterygii</taxon>
        <taxon>Salmoniformes</taxon>
        <taxon>Salmonidae</taxon>
        <taxon>Salmoninae</taxon>
        <taxon>Hucho</taxon>
    </lineage>
</organism>
<dbReference type="Proteomes" id="UP000314982">
    <property type="component" value="Unassembled WGS sequence"/>
</dbReference>
<name>A0A4W5KI34_9TELE</name>
<sequence>MGEEQKIQITSLGLFPYKGINLVRGVHQVQHLDSLEKFEIRGDDIVAVTYPRSGTTWTQYILSLLYHGDQMTEGSNKHPIQELVPLLEDNIRRIDYNNKPSTRTFASHLHLSSIPQGLREKGKLIYIARNPKDVAVSLFHLHNFTNVLESEPDFNIFLIKFLKGEVLWGSWFDHVADWYAHKDEFDILSLTYEDMIKDTRGAVVRISNFLGKKLDDQTIDTIVDKSTFKNMKEDPQARRDKQHPAFFEQSGSFIRKGMASMLSTFNKDCVSHEVNFNCWLQNSTRKRSLKIVPLKYCLFCL</sequence>
<protein>
    <recommendedName>
        <fullName evidence="3">Sulfotransferase</fullName>
        <ecNumber evidence="3">2.8.2.-</ecNumber>
    </recommendedName>
</protein>
<comment type="similarity">
    <text evidence="1 3">Belongs to the sulfotransferase 1 family.</text>
</comment>
<keyword evidence="6" id="KW-1185">Reference proteome</keyword>
<dbReference type="STRING" id="62062.ENSHHUP00000015952"/>
<proteinExistence type="inferred from homology"/>
<evidence type="ECO:0000259" key="4">
    <source>
        <dbReference type="Pfam" id="PF00685"/>
    </source>
</evidence>
<reference evidence="5" key="2">
    <citation type="submission" date="2025-08" db="UniProtKB">
        <authorList>
            <consortium name="Ensembl"/>
        </authorList>
    </citation>
    <scope>IDENTIFICATION</scope>
</reference>
<dbReference type="InterPro" id="IPR027417">
    <property type="entry name" value="P-loop_NTPase"/>
</dbReference>
<keyword evidence="2 3" id="KW-0808">Transferase</keyword>
<evidence type="ECO:0000313" key="6">
    <source>
        <dbReference type="Proteomes" id="UP000314982"/>
    </source>
</evidence>
<dbReference type="GO" id="GO:0008146">
    <property type="term" value="F:sulfotransferase activity"/>
    <property type="evidence" value="ECO:0007669"/>
    <property type="project" value="InterPro"/>
</dbReference>
<feature type="domain" description="Sulfotransferase" evidence="4">
    <location>
        <begin position="43"/>
        <end position="259"/>
    </location>
</feature>
<dbReference type="PANTHER" id="PTHR11783">
    <property type="entry name" value="SULFOTRANSFERASE SULT"/>
    <property type="match status" value="1"/>
</dbReference>
<evidence type="ECO:0000256" key="1">
    <source>
        <dbReference type="ARBA" id="ARBA00005771"/>
    </source>
</evidence>
<dbReference type="GeneTree" id="ENSGT00940000156772"/>
<evidence type="ECO:0000256" key="2">
    <source>
        <dbReference type="ARBA" id="ARBA00022679"/>
    </source>
</evidence>
<evidence type="ECO:0000256" key="3">
    <source>
        <dbReference type="RuleBase" id="RU361155"/>
    </source>
</evidence>
<dbReference type="Gene3D" id="3.40.50.300">
    <property type="entry name" value="P-loop containing nucleotide triphosphate hydrolases"/>
    <property type="match status" value="1"/>
</dbReference>
<dbReference type="SUPFAM" id="SSF52540">
    <property type="entry name" value="P-loop containing nucleoside triphosphate hydrolases"/>
    <property type="match status" value="1"/>
</dbReference>
<reference evidence="5" key="3">
    <citation type="submission" date="2025-09" db="UniProtKB">
        <authorList>
            <consortium name="Ensembl"/>
        </authorList>
    </citation>
    <scope>IDENTIFICATION</scope>
</reference>
<evidence type="ECO:0000313" key="5">
    <source>
        <dbReference type="Ensembl" id="ENSHHUP00000015952.1"/>
    </source>
</evidence>
<dbReference type="AlphaFoldDB" id="A0A4W5KI34"/>